<protein>
    <submittedName>
        <fullName evidence="2">Uncharacterized protein</fullName>
    </submittedName>
</protein>
<gene>
    <name evidence="2" type="ORF">C5167_047499</name>
</gene>
<name>A0A4Y7LKS7_PAPSO</name>
<keyword evidence="3" id="KW-1185">Reference proteome</keyword>
<evidence type="ECO:0000313" key="2">
    <source>
        <dbReference type="EMBL" id="RZC84725.1"/>
    </source>
</evidence>
<accession>A0A4Y7LKS7</accession>
<proteinExistence type="predicted"/>
<dbReference type="Gramene" id="RZC84725">
    <property type="protein sequence ID" value="RZC84725"/>
    <property type="gene ID" value="C5167_047499"/>
</dbReference>
<organism evidence="2 3">
    <name type="scientific">Papaver somniferum</name>
    <name type="common">Opium poppy</name>
    <dbReference type="NCBI Taxonomy" id="3469"/>
    <lineage>
        <taxon>Eukaryota</taxon>
        <taxon>Viridiplantae</taxon>
        <taxon>Streptophyta</taxon>
        <taxon>Embryophyta</taxon>
        <taxon>Tracheophyta</taxon>
        <taxon>Spermatophyta</taxon>
        <taxon>Magnoliopsida</taxon>
        <taxon>Ranunculales</taxon>
        <taxon>Papaveraceae</taxon>
        <taxon>Papaveroideae</taxon>
        <taxon>Papaver</taxon>
    </lineage>
</organism>
<evidence type="ECO:0000313" key="3">
    <source>
        <dbReference type="Proteomes" id="UP000316621"/>
    </source>
</evidence>
<evidence type="ECO:0000256" key="1">
    <source>
        <dbReference type="SAM" id="MobiDB-lite"/>
    </source>
</evidence>
<sequence length="41" mass="4767">MEIPVHSPQQQCRLPSPPKAAKRHLSSNKYKMNELKQVPLR</sequence>
<dbReference type="EMBL" id="CM010725">
    <property type="protein sequence ID" value="RZC84725.1"/>
    <property type="molecule type" value="Genomic_DNA"/>
</dbReference>
<dbReference type="Proteomes" id="UP000316621">
    <property type="component" value="Chromosome 11"/>
</dbReference>
<dbReference type="AlphaFoldDB" id="A0A4Y7LKS7"/>
<feature type="region of interest" description="Disordered" evidence="1">
    <location>
        <begin position="1"/>
        <end position="41"/>
    </location>
</feature>
<reference evidence="2 3" key="1">
    <citation type="journal article" date="2018" name="Science">
        <title>The opium poppy genome and morphinan production.</title>
        <authorList>
            <person name="Guo L."/>
            <person name="Winzer T."/>
            <person name="Yang X."/>
            <person name="Li Y."/>
            <person name="Ning Z."/>
            <person name="He Z."/>
            <person name="Teodor R."/>
            <person name="Lu Y."/>
            <person name="Bowser T.A."/>
            <person name="Graham I.A."/>
            <person name="Ye K."/>
        </authorList>
    </citation>
    <scope>NUCLEOTIDE SEQUENCE [LARGE SCALE GENOMIC DNA]</scope>
    <source>
        <strain evidence="3">cv. HN1</strain>
        <tissue evidence="2">Leaves</tissue>
    </source>
</reference>